<organism evidence="2 3">
    <name type="scientific">Methylorubrum aminovorans</name>
    <dbReference type="NCBI Taxonomy" id="269069"/>
    <lineage>
        <taxon>Bacteria</taxon>
        <taxon>Pseudomonadati</taxon>
        <taxon>Pseudomonadota</taxon>
        <taxon>Alphaproteobacteria</taxon>
        <taxon>Hyphomicrobiales</taxon>
        <taxon>Methylobacteriaceae</taxon>
        <taxon>Methylorubrum</taxon>
    </lineage>
</organism>
<accession>A0ABQ4UAH2</accession>
<gene>
    <name evidence="2" type="ORF">LNAOJCKE_1564</name>
</gene>
<dbReference type="EMBL" id="BPRC01000003">
    <property type="protein sequence ID" value="GJE64360.1"/>
    <property type="molecule type" value="Genomic_DNA"/>
</dbReference>
<dbReference type="Proteomes" id="UP001055039">
    <property type="component" value="Unassembled WGS sequence"/>
</dbReference>
<sequence>MSTGAPEPTSPVFGRGTEIVTAEFARLRQQLVPLLEPSHVGRFDHVELTEITATPRGAQPLNVLSLTVLSEGRADVGEAEPPQFPIPRIRIDGFRDWAFGVARTFRRLPALERTLEDYPSTATWSLSGHALQVGNLRPEPLMFAPPDGTVTVPLNKVLKNNFWAGSYVFRLLNREKLHFAPFFADRRRLQQLSDAVSAAVPMAFAGLADLLGDVLIQVPVTVVVPSVDVPRDAVDLSLNATWSPGSTPRPLSAAARAKWDELLTGAALSGRFQEAACISVDGRRQPVESEMWDAETGTILSATAPTAILRRVSVNGHVQQHEPRLFAAVDPDTERREVRIRLAHTTTTTVGEDDGQDANYWLARRHDLEERRRLEETRDFVQYRPASGSSRERARALADIRFLIDRHGERGVDLWDPYLTGNDILQTLFWCPHSAVPLRGLTDGRDPPRAVPSGPAGEPEPEAPEAPRASFADRQRGILTRDGGNLEGLRLEYRNSRGPGGWAFHDRFLIFPNGRDGPRA</sequence>
<proteinExistence type="predicted"/>
<protein>
    <submittedName>
        <fullName evidence="2">Uncharacterized protein</fullName>
    </submittedName>
</protein>
<comment type="caution">
    <text evidence="2">The sequence shown here is derived from an EMBL/GenBank/DDBJ whole genome shotgun (WGS) entry which is preliminary data.</text>
</comment>
<dbReference type="NCBIfam" id="NF040700">
    <property type="entry name" value="VPA1262_N_dom"/>
    <property type="match status" value="1"/>
</dbReference>
<reference evidence="2" key="2">
    <citation type="submission" date="2021-08" db="EMBL/GenBank/DDBJ databases">
        <authorList>
            <person name="Tani A."/>
            <person name="Ola A."/>
            <person name="Ogura Y."/>
            <person name="Katsura K."/>
            <person name="Hayashi T."/>
        </authorList>
    </citation>
    <scope>NUCLEOTIDE SEQUENCE</scope>
    <source>
        <strain evidence="2">NBRC 15686</strain>
    </source>
</reference>
<keyword evidence="3" id="KW-1185">Reference proteome</keyword>
<evidence type="ECO:0000313" key="2">
    <source>
        <dbReference type="EMBL" id="GJE64360.1"/>
    </source>
</evidence>
<name>A0ABQ4UAH2_9HYPH</name>
<evidence type="ECO:0000256" key="1">
    <source>
        <dbReference type="SAM" id="MobiDB-lite"/>
    </source>
</evidence>
<reference evidence="2" key="1">
    <citation type="journal article" date="2021" name="Front. Microbiol.">
        <title>Comprehensive Comparative Genomics and Phenotyping of Methylobacterium Species.</title>
        <authorList>
            <person name="Alessa O."/>
            <person name="Ogura Y."/>
            <person name="Fujitani Y."/>
            <person name="Takami H."/>
            <person name="Hayashi T."/>
            <person name="Sahin N."/>
            <person name="Tani A."/>
        </authorList>
    </citation>
    <scope>NUCLEOTIDE SEQUENCE</scope>
    <source>
        <strain evidence="2">NBRC 15686</strain>
    </source>
</reference>
<feature type="region of interest" description="Disordered" evidence="1">
    <location>
        <begin position="440"/>
        <end position="476"/>
    </location>
</feature>
<evidence type="ECO:0000313" key="3">
    <source>
        <dbReference type="Proteomes" id="UP001055039"/>
    </source>
</evidence>